<dbReference type="EMBL" id="MU001691">
    <property type="protein sequence ID" value="KAF2454456.1"/>
    <property type="molecule type" value="Genomic_DNA"/>
</dbReference>
<dbReference type="PANTHER" id="PTHR24148">
    <property type="entry name" value="ANKYRIN REPEAT DOMAIN-CONTAINING PROTEIN 39 HOMOLOG-RELATED"/>
    <property type="match status" value="1"/>
</dbReference>
<protein>
    <submittedName>
        <fullName evidence="2">Heterokaryon incompatibility protein-domain-containing protein</fullName>
    </submittedName>
</protein>
<dbReference type="Pfam" id="PF26639">
    <property type="entry name" value="Het-6_barrel"/>
    <property type="match status" value="1"/>
</dbReference>
<organism evidence="2 3">
    <name type="scientific">Lineolata rhizophorae</name>
    <dbReference type="NCBI Taxonomy" id="578093"/>
    <lineage>
        <taxon>Eukaryota</taxon>
        <taxon>Fungi</taxon>
        <taxon>Dikarya</taxon>
        <taxon>Ascomycota</taxon>
        <taxon>Pezizomycotina</taxon>
        <taxon>Dothideomycetes</taxon>
        <taxon>Dothideomycetes incertae sedis</taxon>
        <taxon>Lineolatales</taxon>
        <taxon>Lineolataceae</taxon>
        <taxon>Lineolata</taxon>
    </lineage>
</organism>
<dbReference type="PANTHER" id="PTHR24148:SF73">
    <property type="entry name" value="HET DOMAIN PROTEIN (AFU_ORTHOLOGUE AFUA_8G01020)"/>
    <property type="match status" value="1"/>
</dbReference>
<proteinExistence type="predicted"/>
<dbReference type="InterPro" id="IPR010730">
    <property type="entry name" value="HET"/>
</dbReference>
<dbReference type="InterPro" id="IPR052895">
    <property type="entry name" value="HetReg/Transcr_Mod"/>
</dbReference>
<dbReference type="Proteomes" id="UP000799766">
    <property type="component" value="Unassembled WGS sequence"/>
</dbReference>
<name>A0A6A6NRU5_9PEZI</name>
<sequence>MISSFSELLWINALVTCHESQRLSTMSTEISECEQLYSYSKVPLASNSVRLLDVYPGTDDDEIEGEFRETTLGCGEVYETLSYVWGQDARGHHIKISGKRIRVTDNLHAALRRLRRSSKRRTLWVDALCINQHNDMEKTGQVNKMHDIYQQCSRCLIWLGELPEDISHADATGAFDFIKLIGEAETETRSLDGDGQAIGLPASLSSGDAQARAAKALDRMMVRGNPYWGRIWTVQEAILPNDALVIWGTLSIPWSVINNAADNLLYSEAAGKILSKTPHFVWDILNEFTCPVRGLGLTTSGDSILDVVRRWRCREATDPRDKVYALVGILEDLFGSNPLPRVPSCDYTLSLNTLYKRTTLDLLAVEGSLIPFVGWRGERHETKGLPSWTIDWIRPQHVPCRSYWENRHRYGYFNADGNTDLSMETYNDDNILSLKGLFIDKVVMIGDVLTREHENDEDMIRALEQWEGALAGFISSKFEKDYAGSTWKKSFWRTVLSGSTSDGRLGDSDKASFDQFRESRTWSDMVPSLFDSVLDQAFFITTQGYIGMGPPTTKAGDEVWVLFGGRVPFVLRPIETNGAATHGRVREKHCSLVGDAYVNGIMDGEALANDKGKPQVALLH</sequence>
<keyword evidence="3" id="KW-1185">Reference proteome</keyword>
<gene>
    <name evidence="2" type="ORF">BDY21DRAFT_423717</name>
</gene>
<dbReference type="Pfam" id="PF06985">
    <property type="entry name" value="HET"/>
    <property type="match status" value="1"/>
</dbReference>
<dbReference type="OrthoDB" id="3557394at2759"/>
<evidence type="ECO:0000259" key="1">
    <source>
        <dbReference type="Pfam" id="PF06985"/>
    </source>
</evidence>
<feature type="domain" description="Heterokaryon incompatibility" evidence="1">
    <location>
        <begin position="78"/>
        <end position="236"/>
    </location>
</feature>
<evidence type="ECO:0000313" key="3">
    <source>
        <dbReference type="Proteomes" id="UP000799766"/>
    </source>
</evidence>
<accession>A0A6A6NRU5</accession>
<reference evidence="2" key="1">
    <citation type="journal article" date="2020" name="Stud. Mycol.">
        <title>101 Dothideomycetes genomes: a test case for predicting lifestyles and emergence of pathogens.</title>
        <authorList>
            <person name="Haridas S."/>
            <person name="Albert R."/>
            <person name="Binder M."/>
            <person name="Bloem J."/>
            <person name="Labutti K."/>
            <person name="Salamov A."/>
            <person name="Andreopoulos B."/>
            <person name="Baker S."/>
            <person name="Barry K."/>
            <person name="Bills G."/>
            <person name="Bluhm B."/>
            <person name="Cannon C."/>
            <person name="Castanera R."/>
            <person name="Culley D."/>
            <person name="Daum C."/>
            <person name="Ezra D."/>
            <person name="Gonzalez J."/>
            <person name="Henrissat B."/>
            <person name="Kuo A."/>
            <person name="Liang C."/>
            <person name="Lipzen A."/>
            <person name="Lutzoni F."/>
            <person name="Magnuson J."/>
            <person name="Mondo S."/>
            <person name="Nolan M."/>
            <person name="Ohm R."/>
            <person name="Pangilinan J."/>
            <person name="Park H.-J."/>
            <person name="Ramirez L."/>
            <person name="Alfaro M."/>
            <person name="Sun H."/>
            <person name="Tritt A."/>
            <person name="Yoshinaga Y."/>
            <person name="Zwiers L.-H."/>
            <person name="Turgeon B."/>
            <person name="Goodwin S."/>
            <person name="Spatafora J."/>
            <person name="Crous P."/>
            <person name="Grigoriev I."/>
        </authorList>
    </citation>
    <scope>NUCLEOTIDE SEQUENCE</scope>
    <source>
        <strain evidence="2">ATCC 16933</strain>
    </source>
</reference>
<evidence type="ECO:0000313" key="2">
    <source>
        <dbReference type="EMBL" id="KAF2454456.1"/>
    </source>
</evidence>
<dbReference type="AlphaFoldDB" id="A0A6A6NRU5"/>